<name>A0A166SCQ8_9AGAM</name>
<dbReference type="EMBL" id="KV417900">
    <property type="protein sequence ID" value="KZP04651.1"/>
    <property type="molecule type" value="Genomic_DNA"/>
</dbReference>
<evidence type="ECO:0000313" key="3">
    <source>
        <dbReference type="Proteomes" id="UP000076532"/>
    </source>
</evidence>
<dbReference type="AlphaFoldDB" id="A0A166SCQ8"/>
<accession>A0A166SCQ8</accession>
<organism evidence="2 3">
    <name type="scientific">Athelia psychrophila</name>
    <dbReference type="NCBI Taxonomy" id="1759441"/>
    <lineage>
        <taxon>Eukaryota</taxon>
        <taxon>Fungi</taxon>
        <taxon>Dikarya</taxon>
        <taxon>Basidiomycota</taxon>
        <taxon>Agaricomycotina</taxon>
        <taxon>Agaricomycetes</taxon>
        <taxon>Agaricomycetidae</taxon>
        <taxon>Atheliales</taxon>
        <taxon>Atheliaceae</taxon>
        <taxon>Athelia</taxon>
    </lineage>
</organism>
<sequence>MSRLGAHKAQAKPTRPVDVTVSVYHPALTRAASCTIVCNASCKVPLDASMLCWCGGTSVQFVHSFVPSFISSSPPSYPF</sequence>
<reference evidence="2 3" key="1">
    <citation type="journal article" date="2016" name="Mol. Biol. Evol.">
        <title>Comparative Genomics of Early-Diverging Mushroom-Forming Fungi Provides Insights into the Origins of Lignocellulose Decay Capabilities.</title>
        <authorList>
            <person name="Nagy L.G."/>
            <person name="Riley R."/>
            <person name="Tritt A."/>
            <person name="Adam C."/>
            <person name="Daum C."/>
            <person name="Floudas D."/>
            <person name="Sun H."/>
            <person name="Yadav J.S."/>
            <person name="Pangilinan J."/>
            <person name="Larsson K.H."/>
            <person name="Matsuura K."/>
            <person name="Barry K."/>
            <person name="Labutti K."/>
            <person name="Kuo R."/>
            <person name="Ohm R.A."/>
            <person name="Bhattacharya S.S."/>
            <person name="Shirouzu T."/>
            <person name="Yoshinaga Y."/>
            <person name="Martin F.M."/>
            <person name="Grigoriev I.V."/>
            <person name="Hibbett D.S."/>
        </authorList>
    </citation>
    <scope>NUCLEOTIDE SEQUENCE [LARGE SCALE GENOMIC DNA]</scope>
    <source>
        <strain evidence="2 3">CBS 109695</strain>
    </source>
</reference>
<evidence type="ECO:0000313" key="2">
    <source>
        <dbReference type="EMBL" id="KZP29296.1"/>
    </source>
</evidence>
<dbReference type="EMBL" id="KV417499">
    <property type="protein sequence ID" value="KZP29296.1"/>
    <property type="molecule type" value="Genomic_DNA"/>
</dbReference>
<keyword evidence="3" id="KW-1185">Reference proteome</keyword>
<evidence type="ECO:0000313" key="1">
    <source>
        <dbReference type="EMBL" id="KZP04651.1"/>
    </source>
</evidence>
<gene>
    <name evidence="2" type="ORF">FIBSPDRAFT_851683</name>
    <name evidence="1" type="ORF">FIBSPDRAFT_878263</name>
</gene>
<protein>
    <submittedName>
        <fullName evidence="2">Uncharacterized protein</fullName>
    </submittedName>
</protein>
<dbReference type="Proteomes" id="UP000076532">
    <property type="component" value="Unassembled WGS sequence"/>
</dbReference>
<proteinExistence type="predicted"/>